<gene>
    <name evidence="2" type="ORF">EPI10_006073</name>
</gene>
<name>A0A5B6WT05_9ROSI</name>
<feature type="region of interest" description="Disordered" evidence="1">
    <location>
        <begin position="1"/>
        <end position="22"/>
    </location>
</feature>
<comment type="caution">
    <text evidence="2">The sequence shown here is derived from an EMBL/GenBank/DDBJ whole genome shotgun (WGS) entry which is preliminary data.</text>
</comment>
<dbReference type="GO" id="GO:0006508">
    <property type="term" value="P:proteolysis"/>
    <property type="evidence" value="ECO:0007669"/>
    <property type="project" value="UniProtKB-KW"/>
</dbReference>
<proteinExistence type="predicted"/>
<evidence type="ECO:0000313" key="3">
    <source>
        <dbReference type="Proteomes" id="UP000325315"/>
    </source>
</evidence>
<dbReference type="EMBL" id="SMMG02000002">
    <property type="protein sequence ID" value="KAA3483952.1"/>
    <property type="molecule type" value="Genomic_DNA"/>
</dbReference>
<dbReference type="Proteomes" id="UP000325315">
    <property type="component" value="Unassembled WGS sequence"/>
</dbReference>
<feature type="compositionally biased region" description="Low complexity" evidence="1">
    <location>
        <begin position="7"/>
        <end position="22"/>
    </location>
</feature>
<keyword evidence="2" id="KW-0378">Hydrolase</keyword>
<dbReference type="GO" id="GO:0008237">
    <property type="term" value="F:metallopeptidase activity"/>
    <property type="evidence" value="ECO:0007669"/>
    <property type="project" value="UniProtKB-KW"/>
</dbReference>
<reference evidence="3" key="1">
    <citation type="journal article" date="2019" name="Plant Biotechnol. J.">
        <title>Genome sequencing of the Australian wild diploid species Gossypium australe highlights disease resistance and delayed gland morphogenesis.</title>
        <authorList>
            <person name="Cai Y."/>
            <person name="Cai X."/>
            <person name="Wang Q."/>
            <person name="Wang P."/>
            <person name="Zhang Y."/>
            <person name="Cai C."/>
            <person name="Xu Y."/>
            <person name="Wang K."/>
            <person name="Zhou Z."/>
            <person name="Wang C."/>
            <person name="Geng S."/>
            <person name="Li B."/>
            <person name="Dong Q."/>
            <person name="Hou Y."/>
            <person name="Wang H."/>
            <person name="Ai P."/>
            <person name="Liu Z."/>
            <person name="Yi F."/>
            <person name="Sun M."/>
            <person name="An G."/>
            <person name="Cheng J."/>
            <person name="Zhang Y."/>
            <person name="Shi Q."/>
            <person name="Xie Y."/>
            <person name="Shi X."/>
            <person name="Chang Y."/>
            <person name="Huang F."/>
            <person name="Chen Y."/>
            <person name="Hong S."/>
            <person name="Mi L."/>
            <person name="Sun Q."/>
            <person name="Zhang L."/>
            <person name="Zhou B."/>
            <person name="Peng R."/>
            <person name="Zhang X."/>
            <person name="Liu F."/>
        </authorList>
    </citation>
    <scope>NUCLEOTIDE SEQUENCE [LARGE SCALE GENOMIC DNA]</scope>
    <source>
        <strain evidence="3">cv. PA1801</strain>
    </source>
</reference>
<keyword evidence="3" id="KW-1185">Reference proteome</keyword>
<evidence type="ECO:0000313" key="2">
    <source>
        <dbReference type="EMBL" id="KAA3483952.1"/>
    </source>
</evidence>
<evidence type="ECO:0000256" key="1">
    <source>
        <dbReference type="SAM" id="MobiDB-lite"/>
    </source>
</evidence>
<protein>
    <submittedName>
        <fullName evidence="2">ATP-dependent zinc metalloprotease FtsH</fullName>
    </submittedName>
</protein>
<accession>A0A5B6WT05</accession>
<dbReference type="OrthoDB" id="2272416at2759"/>
<keyword evidence="2" id="KW-0482">Metalloprotease</keyword>
<sequence length="237" mass="27467">MFNQVMGTTQAPQPQTTTGGGITSTSYAYCTTQPKSDLVKEIRKRGAKEFLRDKGDDPTIAKKWLSRVWRVIKELNLFAGRGSISWWEILISVTPEDLIDWKLFLEKVRDRYGRISMMEYKSEFVKLSCYAKNMFQTEKARCEKFELGLRDEIRALVAALDCQSLAAMTVKAYKMETIVQDRSRSFESERIKHEMSSPPPVSNFKKLRDNNFSTSMRDSQFMSFKRDGNTRQTTLME</sequence>
<dbReference type="AlphaFoldDB" id="A0A5B6WT05"/>
<organism evidence="2 3">
    <name type="scientific">Gossypium australe</name>
    <dbReference type="NCBI Taxonomy" id="47621"/>
    <lineage>
        <taxon>Eukaryota</taxon>
        <taxon>Viridiplantae</taxon>
        <taxon>Streptophyta</taxon>
        <taxon>Embryophyta</taxon>
        <taxon>Tracheophyta</taxon>
        <taxon>Spermatophyta</taxon>
        <taxon>Magnoliopsida</taxon>
        <taxon>eudicotyledons</taxon>
        <taxon>Gunneridae</taxon>
        <taxon>Pentapetalae</taxon>
        <taxon>rosids</taxon>
        <taxon>malvids</taxon>
        <taxon>Malvales</taxon>
        <taxon>Malvaceae</taxon>
        <taxon>Malvoideae</taxon>
        <taxon>Gossypium</taxon>
    </lineage>
</organism>
<keyword evidence="2" id="KW-0645">Protease</keyword>